<evidence type="ECO:0000259" key="1">
    <source>
        <dbReference type="SMART" id="SM00484"/>
    </source>
</evidence>
<accession>A0A060SLF8</accession>
<dbReference type="OMA" id="MFATGHA"/>
<dbReference type="SUPFAM" id="SSF47807">
    <property type="entry name" value="5' to 3' exonuclease, C-terminal subdomain"/>
    <property type="match status" value="1"/>
</dbReference>
<protein>
    <recommendedName>
        <fullName evidence="1">XPG-I domain-containing protein</fullName>
    </recommendedName>
</protein>
<dbReference type="GO" id="GO:0017108">
    <property type="term" value="F:5'-flap endonuclease activity"/>
    <property type="evidence" value="ECO:0007669"/>
    <property type="project" value="TreeGrafter"/>
</dbReference>
<dbReference type="InterPro" id="IPR006084">
    <property type="entry name" value="XPG/Rad2"/>
</dbReference>
<dbReference type="InterPro" id="IPR036279">
    <property type="entry name" value="5-3_exonuclease_C_sf"/>
</dbReference>
<dbReference type="OrthoDB" id="2959108at2759"/>
<feature type="domain" description="XPG-I" evidence="1">
    <location>
        <begin position="158"/>
        <end position="248"/>
    </location>
</feature>
<dbReference type="AlphaFoldDB" id="A0A060SLF8"/>
<evidence type="ECO:0000313" key="3">
    <source>
        <dbReference type="Proteomes" id="UP000029665"/>
    </source>
</evidence>
<gene>
    <name evidence="2" type="ORF">BN946_scf184965.g18</name>
</gene>
<keyword evidence="3" id="KW-1185">Reference proteome</keyword>
<name>A0A060SLF8_PYCCI</name>
<dbReference type="Pfam" id="PF00867">
    <property type="entry name" value="XPG_I"/>
    <property type="match status" value="1"/>
</dbReference>
<dbReference type="Proteomes" id="UP000029665">
    <property type="component" value="Unassembled WGS sequence"/>
</dbReference>
<dbReference type="PRINTS" id="PR00853">
    <property type="entry name" value="XPGRADSUPER"/>
</dbReference>
<dbReference type="SUPFAM" id="SSF88723">
    <property type="entry name" value="PIN domain-like"/>
    <property type="match status" value="1"/>
</dbReference>
<reference evidence="2" key="1">
    <citation type="submission" date="2014-01" db="EMBL/GenBank/DDBJ databases">
        <title>The genome of the white-rot fungus Pycnoporus cinnabarinus: a basidiomycete model with a versatile arsenal for lignocellulosic biomass breakdown.</title>
        <authorList>
            <person name="Levasseur A."/>
            <person name="Lomascolo A."/>
            <person name="Ruiz-Duenas F.J."/>
            <person name="Uzan E."/>
            <person name="Piumi F."/>
            <person name="Kues U."/>
            <person name="Ram A.F.J."/>
            <person name="Murat C."/>
            <person name="Haon M."/>
            <person name="Benoit I."/>
            <person name="Arfi Y."/>
            <person name="Chevret D."/>
            <person name="Drula E."/>
            <person name="Kwon M.J."/>
            <person name="Gouret P."/>
            <person name="Lesage-Meessen L."/>
            <person name="Lombard V."/>
            <person name="Mariette J."/>
            <person name="Noirot C."/>
            <person name="Park J."/>
            <person name="Patyshakuliyeva A."/>
            <person name="Wieneger R.A.B."/>
            <person name="Wosten H.A.B."/>
            <person name="Martin F."/>
            <person name="Coutinho P.M."/>
            <person name="de Vries R."/>
            <person name="Martinez A.T."/>
            <person name="Klopp C."/>
            <person name="Pontarotti P."/>
            <person name="Henrissat B."/>
            <person name="Record E."/>
        </authorList>
    </citation>
    <scope>NUCLEOTIDE SEQUENCE [LARGE SCALE GENOMIC DNA]</scope>
    <source>
        <strain evidence="2">BRFM137</strain>
    </source>
</reference>
<dbReference type="EMBL" id="CCBP010000230">
    <property type="protein sequence ID" value="CDO75016.1"/>
    <property type="molecule type" value="Genomic_DNA"/>
</dbReference>
<dbReference type="PANTHER" id="PTHR11081:SF75">
    <property type="entry name" value="ENDONUCLEASE, PUTATIVE (AFU_ORTHOLOGUE AFUA_3G13260)-RELATED"/>
    <property type="match status" value="1"/>
</dbReference>
<proteinExistence type="predicted"/>
<dbReference type="Gene3D" id="1.10.150.20">
    <property type="entry name" value="5' to 3' exonuclease, C-terminal subdomain"/>
    <property type="match status" value="1"/>
</dbReference>
<dbReference type="Gene3D" id="3.40.50.1010">
    <property type="entry name" value="5'-nuclease"/>
    <property type="match status" value="2"/>
</dbReference>
<evidence type="ECO:0000313" key="2">
    <source>
        <dbReference type="EMBL" id="CDO75016.1"/>
    </source>
</evidence>
<dbReference type="InterPro" id="IPR006086">
    <property type="entry name" value="XPG-I_dom"/>
</dbReference>
<dbReference type="InterPro" id="IPR029060">
    <property type="entry name" value="PIN-like_dom_sf"/>
</dbReference>
<dbReference type="GO" id="GO:0006281">
    <property type="term" value="P:DNA repair"/>
    <property type="evidence" value="ECO:0007669"/>
    <property type="project" value="UniProtKB-ARBA"/>
</dbReference>
<dbReference type="PANTHER" id="PTHR11081">
    <property type="entry name" value="FLAP ENDONUCLEASE FAMILY MEMBER"/>
    <property type="match status" value="1"/>
</dbReference>
<dbReference type="CDD" id="cd09870">
    <property type="entry name" value="PIN_YEN1"/>
    <property type="match status" value="1"/>
</dbReference>
<organism evidence="2 3">
    <name type="scientific">Pycnoporus cinnabarinus</name>
    <name type="common">Cinnabar-red polypore</name>
    <name type="synonym">Trametes cinnabarina</name>
    <dbReference type="NCBI Taxonomy" id="5643"/>
    <lineage>
        <taxon>Eukaryota</taxon>
        <taxon>Fungi</taxon>
        <taxon>Dikarya</taxon>
        <taxon>Basidiomycota</taxon>
        <taxon>Agaricomycotina</taxon>
        <taxon>Agaricomycetes</taxon>
        <taxon>Polyporales</taxon>
        <taxon>Polyporaceae</taxon>
        <taxon>Trametes</taxon>
    </lineage>
</organism>
<comment type="caution">
    <text evidence="2">The sequence shown here is derived from an EMBL/GenBank/DDBJ whole genome shotgun (WGS) entry which is preliminary data.</text>
</comment>
<dbReference type="SMART" id="SM00484">
    <property type="entry name" value="XPGI"/>
    <property type="match status" value="1"/>
</dbReference>
<sequence length="415" mass="45269">MLPPSYSPPAISVQCSVSVATLSPPSLSPVAVYSLLYTFCLTCRIYPDQRNSATNLDYGCEIPLDNGFEGTRRDRLYHLGVDVSIWVQQLQQVFVKGHAQAGENPELRHFYYRLAMLAERPLHVVFVADGPARPAVKRKKQVKTNPHWLLEGMQSLAEAFGYSWLQAAGEAEAELAQMNKLGIIDAVLTEDSDALLFGARVVIRKSVPPSMVCPINGLTVASSPSFKRTDPDIVTICRADDVLNVAGLAPADLLLLALLLGSDYDPAGLSGCGPVVAYGLAKYGLGRSLHDALCSMSEDKLSAFLPAWRAQLRDSLRVDPQGHIGRRHAALAASVPATFPDVAVARLFLDPPLLCADQYALLGDARPVDLPRLGQLCERHFQWGSCAELLKTFRKTLWVGEAVHMLIRDGLQAKM</sequence>
<dbReference type="HOGENOM" id="CLU_007575_4_0_1"/>
<dbReference type="STRING" id="5643.A0A060SLF8"/>